<evidence type="ECO:0000256" key="1">
    <source>
        <dbReference type="SAM" id="MobiDB-lite"/>
    </source>
</evidence>
<organism evidence="2 3">
    <name type="scientific">Mycena rosella</name>
    <name type="common">Pink bonnet</name>
    <name type="synonym">Agaricus rosellus</name>
    <dbReference type="NCBI Taxonomy" id="1033263"/>
    <lineage>
        <taxon>Eukaryota</taxon>
        <taxon>Fungi</taxon>
        <taxon>Dikarya</taxon>
        <taxon>Basidiomycota</taxon>
        <taxon>Agaricomycotina</taxon>
        <taxon>Agaricomycetes</taxon>
        <taxon>Agaricomycetidae</taxon>
        <taxon>Agaricales</taxon>
        <taxon>Marasmiineae</taxon>
        <taxon>Mycenaceae</taxon>
        <taxon>Mycena</taxon>
    </lineage>
</organism>
<dbReference type="EMBL" id="JARKIE010001234">
    <property type="protein sequence ID" value="KAJ7604204.1"/>
    <property type="molecule type" value="Genomic_DNA"/>
</dbReference>
<reference evidence="2" key="1">
    <citation type="submission" date="2023-03" db="EMBL/GenBank/DDBJ databases">
        <title>Massive genome expansion in bonnet fungi (Mycena s.s.) driven by repeated elements and novel gene families across ecological guilds.</title>
        <authorList>
            <consortium name="Lawrence Berkeley National Laboratory"/>
            <person name="Harder C.B."/>
            <person name="Miyauchi S."/>
            <person name="Viragh M."/>
            <person name="Kuo A."/>
            <person name="Thoen E."/>
            <person name="Andreopoulos B."/>
            <person name="Lu D."/>
            <person name="Skrede I."/>
            <person name="Drula E."/>
            <person name="Henrissat B."/>
            <person name="Morin E."/>
            <person name="Kohler A."/>
            <person name="Barry K."/>
            <person name="LaButti K."/>
            <person name="Morin E."/>
            <person name="Salamov A."/>
            <person name="Lipzen A."/>
            <person name="Mereny Z."/>
            <person name="Hegedus B."/>
            <person name="Baldrian P."/>
            <person name="Stursova M."/>
            <person name="Weitz H."/>
            <person name="Taylor A."/>
            <person name="Grigoriev I.V."/>
            <person name="Nagy L.G."/>
            <person name="Martin F."/>
            <person name="Kauserud H."/>
        </authorList>
    </citation>
    <scope>NUCLEOTIDE SEQUENCE</scope>
    <source>
        <strain evidence="2">CBHHK067</strain>
    </source>
</reference>
<dbReference type="Proteomes" id="UP001221757">
    <property type="component" value="Unassembled WGS sequence"/>
</dbReference>
<comment type="caution">
    <text evidence="2">The sequence shown here is derived from an EMBL/GenBank/DDBJ whole genome shotgun (WGS) entry which is preliminary data.</text>
</comment>
<proteinExistence type="predicted"/>
<keyword evidence="3" id="KW-1185">Reference proteome</keyword>
<gene>
    <name evidence="2" type="ORF">B0H17DRAFT_1154548</name>
</gene>
<accession>A0AAD7AYX8</accession>
<sequence>MHAGSMDGPSEHSQAKDGYYPQVPGRIRTPGFPLCSAADTSLSKNTDGTLPDAIFLINGYRKKVDKDPPHARTGQIDSSVLFRWCGRRLAHDFAAQTRGFRNLGKKRKKKQWLWTMSPGGVPRVKHYAIHDAVRMPDRTSLSRRIRIDSATQVPGLLLCDQKSLTCASPAAASPTPGLADEDNWVNPLYQLSPIYIINSPPTQVRAALTLRDGTHWVISLQVIATPPMTIGFSIEVYEKKMRKWVLVVESVFPCSTAPTNTGSNFQRGYSQTPGLNNI</sequence>
<protein>
    <submittedName>
        <fullName evidence="2">Uncharacterized protein</fullName>
    </submittedName>
</protein>
<dbReference type="AlphaFoldDB" id="A0AAD7AYX8"/>
<name>A0AAD7AYX8_MYCRO</name>
<evidence type="ECO:0000313" key="2">
    <source>
        <dbReference type="EMBL" id="KAJ7604204.1"/>
    </source>
</evidence>
<evidence type="ECO:0000313" key="3">
    <source>
        <dbReference type="Proteomes" id="UP001221757"/>
    </source>
</evidence>
<feature type="region of interest" description="Disordered" evidence="1">
    <location>
        <begin position="1"/>
        <end position="22"/>
    </location>
</feature>